<dbReference type="Gene3D" id="1.10.260.40">
    <property type="entry name" value="lambda repressor-like DNA-binding domains"/>
    <property type="match status" value="1"/>
</dbReference>
<evidence type="ECO:0000256" key="2">
    <source>
        <dbReference type="ARBA" id="ARBA00023125"/>
    </source>
</evidence>
<keyword evidence="2" id="KW-0238">DNA-binding</keyword>
<dbReference type="SUPFAM" id="SSF47413">
    <property type="entry name" value="lambda repressor-like DNA-binding domains"/>
    <property type="match status" value="1"/>
</dbReference>
<reference evidence="5 6" key="1">
    <citation type="submission" date="2018-05" db="EMBL/GenBank/DDBJ databases">
        <title>Genomic Encyclopedia of Type Strains, Phase III (KMG-III): the genomes of soil and plant-associated and newly described type strains.</title>
        <authorList>
            <person name="Whitman W."/>
        </authorList>
    </citation>
    <scope>NUCLEOTIDE SEQUENCE [LARGE SCALE GENOMIC DNA]</scope>
    <source>
        <strain evidence="5 6">CECT 5696</strain>
    </source>
</reference>
<comment type="caution">
    <text evidence="5">The sequence shown here is derived from an EMBL/GenBank/DDBJ whole genome shotgun (WGS) entry which is preliminary data.</text>
</comment>
<keyword evidence="1" id="KW-0805">Transcription regulation</keyword>
<dbReference type="PANTHER" id="PTHR46797">
    <property type="entry name" value="HTH-TYPE TRANSCRIPTIONAL REGULATOR"/>
    <property type="match status" value="1"/>
</dbReference>
<dbReference type="CDD" id="cd00093">
    <property type="entry name" value="HTH_XRE"/>
    <property type="match status" value="1"/>
</dbReference>
<dbReference type="InterPro" id="IPR010982">
    <property type="entry name" value="Lambda_DNA-bd_dom_sf"/>
</dbReference>
<keyword evidence="3" id="KW-0804">Transcription</keyword>
<proteinExistence type="predicted"/>
<dbReference type="Pfam" id="PF01381">
    <property type="entry name" value="HTH_3"/>
    <property type="match status" value="1"/>
</dbReference>
<name>A0A2V2YTB5_9BACL</name>
<organism evidence="5 6">
    <name type="scientific">Paenibacillus cellulosilyticus</name>
    <dbReference type="NCBI Taxonomy" id="375489"/>
    <lineage>
        <taxon>Bacteria</taxon>
        <taxon>Bacillati</taxon>
        <taxon>Bacillota</taxon>
        <taxon>Bacilli</taxon>
        <taxon>Bacillales</taxon>
        <taxon>Paenibacillaceae</taxon>
        <taxon>Paenibacillus</taxon>
    </lineage>
</organism>
<keyword evidence="6" id="KW-1185">Reference proteome</keyword>
<dbReference type="PROSITE" id="PS50943">
    <property type="entry name" value="HTH_CROC1"/>
    <property type="match status" value="1"/>
</dbReference>
<sequence length="111" mass="12732">MNDALTKVGKRIREIRKAKGLSQEKLGEECGFTFSYIGGIERAENNVSIRNLEKIANALNVELYEFFIDLRSERKLAAKAKQVDEIEELLINLDNKQLAKAKTILFEIFKK</sequence>
<dbReference type="OrthoDB" id="9814553at2"/>
<dbReference type="GO" id="GO:0003700">
    <property type="term" value="F:DNA-binding transcription factor activity"/>
    <property type="evidence" value="ECO:0007669"/>
    <property type="project" value="TreeGrafter"/>
</dbReference>
<dbReference type="GO" id="GO:0003677">
    <property type="term" value="F:DNA binding"/>
    <property type="evidence" value="ECO:0007669"/>
    <property type="project" value="UniProtKB-KW"/>
</dbReference>
<accession>A0A2V2YTB5</accession>
<gene>
    <name evidence="5" type="ORF">DFQ01_109124</name>
</gene>
<dbReference type="AlphaFoldDB" id="A0A2V2YTB5"/>
<evidence type="ECO:0000313" key="6">
    <source>
        <dbReference type="Proteomes" id="UP000246635"/>
    </source>
</evidence>
<dbReference type="InterPro" id="IPR050807">
    <property type="entry name" value="TransReg_Diox_bact_type"/>
</dbReference>
<dbReference type="SMART" id="SM00530">
    <property type="entry name" value="HTH_XRE"/>
    <property type="match status" value="1"/>
</dbReference>
<dbReference type="EMBL" id="QGTQ01000009">
    <property type="protein sequence ID" value="PWW02499.1"/>
    <property type="molecule type" value="Genomic_DNA"/>
</dbReference>
<dbReference type="PANTHER" id="PTHR46797:SF23">
    <property type="entry name" value="HTH-TYPE TRANSCRIPTIONAL REGULATOR SUTR"/>
    <property type="match status" value="1"/>
</dbReference>
<protein>
    <submittedName>
        <fullName evidence="5">Helix-turn-helix protein</fullName>
    </submittedName>
</protein>
<evidence type="ECO:0000313" key="5">
    <source>
        <dbReference type="EMBL" id="PWW02499.1"/>
    </source>
</evidence>
<dbReference type="RefSeq" id="WP_110044531.1">
    <property type="nucleotide sequence ID" value="NZ_CP054613.1"/>
</dbReference>
<evidence type="ECO:0000256" key="3">
    <source>
        <dbReference type="ARBA" id="ARBA00023163"/>
    </source>
</evidence>
<feature type="domain" description="HTH cro/C1-type" evidence="4">
    <location>
        <begin position="12"/>
        <end position="66"/>
    </location>
</feature>
<evidence type="ECO:0000256" key="1">
    <source>
        <dbReference type="ARBA" id="ARBA00023015"/>
    </source>
</evidence>
<dbReference type="InterPro" id="IPR001387">
    <property type="entry name" value="Cro/C1-type_HTH"/>
</dbReference>
<dbReference type="Proteomes" id="UP000246635">
    <property type="component" value="Unassembled WGS sequence"/>
</dbReference>
<dbReference type="GO" id="GO:0005829">
    <property type="term" value="C:cytosol"/>
    <property type="evidence" value="ECO:0007669"/>
    <property type="project" value="TreeGrafter"/>
</dbReference>
<evidence type="ECO:0000259" key="4">
    <source>
        <dbReference type="PROSITE" id="PS50943"/>
    </source>
</evidence>